<reference evidence="4 5" key="1">
    <citation type="submission" date="2014-09" db="EMBL/GenBank/DDBJ databases">
        <authorList>
            <person name="Ellenberger Sabrina"/>
        </authorList>
    </citation>
    <scope>NUCLEOTIDE SEQUENCE [LARGE SCALE GENOMIC DNA]</scope>
    <source>
        <strain evidence="4 5">CBS 412.66</strain>
    </source>
</reference>
<evidence type="ECO:0000259" key="3">
    <source>
        <dbReference type="Pfam" id="PF03330"/>
    </source>
</evidence>
<evidence type="ECO:0000256" key="2">
    <source>
        <dbReference type="SAM" id="SignalP"/>
    </source>
</evidence>
<dbReference type="PANTHER" id="PTHR31836">
    <property type="match status" value="1"/>
</dbReference>
<dbReference type="AlphaFoldDB" id="A0A0B7NCE6"/>
<evidence type="ECO:0000313" key="5">
    <source>
        <dbReference type="Proteomes" id="UP000054107"/>
    </source>
</evidence>
<keyword evidence="1 2" id="KW-0732">Signal</keyword>
<evidence type="ECO:0000313" key="4">
    <source>
        <dbReference type="EMBL" id="CEP13015.1"/>
    </source>
</evidence>
<name>A0A0B7NCE6_9FUNG</name>
<gene>
    <name evidence="4" type="primary">PARPA_07038.1 scaffold 25231</name>
</gene>
<proteinExistence type="predicted"/>
<dbReference type="Gene3D" id="2.40.40.10">
    <property type="entry name" value="RlpA-like domain"/>
    <property type="match status" value="1"/>
</dbReference>
<feature type="domain" description="RlpA-like protein double-psi beta-barrel" evidence="3">
    <location>
        <begin position="114"/>
        <end position="164"/>
    </location>
</feature>
<protein>
    <recommendedName>
        <fullName evidence="3">RlpA-like protein double-psi beta-barrel domain-containing protein</fullName>
    </recommendedName>
</protein>
<dbReference type="PANTHER" id="PTHR31836:SF21">
    <property type="entry name" value="EXPANSIN-LIKE PROTEIN 7"/>
    <property type="match status" value="1"/>
</dbReference>
<keyword evidence="5" id="KW-1185">Reference proteome</keyword>
<dbReference type="InterPro" id="IPR009009">
    <property type="entry name" value="RlpA-like_DPBB"/>
</dbReference>
<feature type="signal peptide" evidence="2">
    <location>
        <begin position="1"/>
        <end position="25"/>
    </location>
</feature>
<dbReference type="SUPFAM" id="SSF50685">
    <property type="entry name" value="Barwin-like endoglucanases"/>
    <property type="match status" value="1"/>
</dbReference>
<dbReference type="OrthoDB" id="406505at2759"/>
<sequence length="168" mass="17705">MLVNLSSLLTFITTIILLSLSGARSASISTTKVINSLIPNVNSTLGDVNISASIKNSKKKSASSGSFSGKGTFYMTGLGSCGEISKDTDLMVALNKPQMEEGWGTKNSNKNPLCGRYIMAHGPKGSVKVKVLDTCPPCAEGSLDFSAAAYAKLGDYDDGVIKITWDWA</sequence>
<dbReference type="InterPro" id="IPR051477">
    <property type="entry name" value="Expansin_CellWall"/>
</dbReference>
<feature type="chain" id="PRO_5002135291" description="RlpA-like protein double-psi beta-barrel domain-containing protein" evidence="2">
    <location>
        <begin position="26"/>
        <end position="168"/>
    </location>
</feature>
<dbReference type="Pfam" id="PF03330">
    <property type="entry name" value="DPBB_1"/>
    <property type="match status" value="1"/>
</dbReference>
<evidence type="ECO:0000256" key="1">
    <source>
        <dbReference type="ARBA" id="ARBA00022729"/>
    </source>
</evidence>
<dbReference type="InterPro" id="IPR036908">
    <property type="entry name" value="RlpA-like_sf"/>
</dbReference>
<dbReference type="Proteomes" id="UP000054107">
    <property type="component" value="Unassembled WGS sequence"/>
</dbReference>
<organism evidence="4 5">
    <name type="scientific">Parasitella parasitica</name>
    <dbReference type="NCBI Taxonomy" id="35722"/>
    <lineage>
        <taxon>Eukaryota</taxon>
        <taxon>Fungi</taxon>
        <taxon>Fungi incertae sedis</taxon>
        <taxon>Mucoromycota</taxon>
        <taxon>Mucoromycotina</taxon>
        <taxon>Mucoromycetes</taxon>
        <taxon>Mucorales</taxon>
        <taxon>Mucorineae</taxon>
        <taxon>Mucoraceae</taxon>
        <taxon>Parasitella</taxon>
    </lineage>
</organism>
<dbReference type="CDD" id="cd22191">
    <property type="entry name" value="DPBB_RlpA_EXP_N-like"/>
    <property type="match status" value="1"/>
</dbReference>
<accession>A0A0B7NCE6</accession>
<dbReference type="EMBL" id="LN728865">
    <property type="protein sequence ID" value="CEP13015.1"/>
    <property type="molecule type" value="Genomic_DNA"/>
</dbReference>